<dbReference type="PROSITE" id="PS50940">
    <property type="entry name" value="CHIT_BIND_II"/>
    <property type="match status" value="1"/>
</dbReference>
<reference evidence="4" key="2">
    <citation type="submission" date="2020-05" db="UniProtKB">
        <authorList>
            <consortium name="EnsemblMetazoa"/>
        </authorList>
    </citation>
    <scope>IDENTIFICATION</scope>
    <source>
        <strain evidence="4">ACHKN1017</strain>
    </source>
</reference>
<feature type="domain" description="Chitin-binding type-2" evidence="3">
    <location>
        <begin position="399"/>
        <end position="459"/>
    </location>
</feature>
<accession>A0A182K5Z9</accession>
<feature type="signal peptide" evidence="2">
    <location>
        <begin position="1"/>
        <end position="22"/>
    </location>
</feature>
<organism evidence="4 5">
    <name type="scientific">Anopheles christyi</name>
    <dbReference type="NCBI Taxonomy" id="43041"/>
    <lineage>
        <taxon>Eukaryota</taxon>
        <taxon>Metazoa</taxon>
        <taxon>Ecdysozoa</taxon>
        <taxon>Arthropoda</taxon>
        <taxon>Hexapoda</taxon>
        <taxon>Insecta</taxon>
        <taxon>Pterygota</taxon>
        <taxon>Neoptera</taxon>
        <taxon>Endopterygota</taxon>
        <taxon>Diptera</taxon>
        <taxon>Nematocera</taxon>
        <taxon>Culicoidea</taxon>
        <taxon>Culicidae</taxon>
        <taxon>Anophelinae</taxon>
        <taxon>Anopheles</taxon>
    </lineage>
</organism>
<dbReference type="EnsemblMetazoa" id="ACHR006184-RA">
    <property type="protein sequence ID" value="ACHR006184-PA"/>
    <property type="gene ID" value="ACHR006184"/>
</dbReference>
<feature type="region of interest" description="Disordered" evidence="1">
    <location>
        <begin position="150"/>
        <end position="334"/>
    </location>
</feature>
<dbReference type="Pfam" id="PF01607">
    <property type="entry name" value="CBM_14"/>
    <property type="match status" value="1"/>
</dbReference>
<sequence>MHTVGISVTILVLLCLSTLLEATYLERPLWVAEKGRPLELSRAEQVLAGNEQSWRIPEPYQPWENRVEASQWVQEQPKVREERPSYENQEMYYGQGTVLEAQPSWTNEQEKQIELPKPAEPSVVDEWKPVQVWPESAYPSLNAQQGWDVEPKPELTQPTRLQPQPQVGQEQYQSYQPQPEPPKPEQPKVQEMQQYYGKPQAEYEPMYQGQEAYNPYPARPELYRPNPSFMEPDYQASYYGQQPSQYMPDPEYQMPFNRKPDTNRVRKPQQEQDALGPNMGYPYQPQGWYPYQSQAVGRAPQVNRQPAQPPKVAQTPNRPIEPQPKLPVRVPSNPWETQYKPVQPVQPAPVRPKQPAQQRPQAVIPEPTYIRRPETYYEEEDVDDSEVVVKYAKPVTRLDARCPRVDDTTKPVHFPSATSCFKFQKCFNGIAYEMSCPSGLEFDSKNNRCDYPARAKCII</sequence>
<dbReference type="AlphaFoldDB" id="A0A182K5Z9"/>
<dbReference type="GO" id="GO:0008061">
    <property type="term" value="F:chitin binding"/>
    <property type="evidence" value="ECO:0007669"/>
    <property type="project" value="InterPro"/>
</dbReference>
<keyword evidence="5" id="KW-1185">Reference proteome</keyword>
<dbReference type="Gene3D" id="2.170.140.10">
    <property type="entry name" value="Chitin binding domain"/>
    <property type="match status" value="1"/>
</dbReference>
<evidence type="ECO:0000256" key="1">
    <source>
        <dbReference type="SAM" id="MobiDB-lite"/>
    </source>
</evidence>
<dbReference type="InterPro" id="IPR002557">
    <property type="entry name" value="Chitin-bd_dom"/>
</dbReference>
<name>A0A182K5Z9_9DIPT</name>
<dbReference type="Proteomes" id="UP000075881">
    <property type="component" value="Unassembled WGS sequence"/>
</dbReference>
<feature type="compositionally biased region" description="Low complexity" evidence="1">
    <location>
        <begin position="154"/>
        <end position="177"/>
    </location>
</feature>
<evidence type="ECO:0000256" key="2">
    <source>
        <dbReference type="SAM" id="SignalP"/>
    </source>
</evidence>
<keyword evidence="2" id="KW-0732">Signal</keyword>
<evidence type="ECO:0000313" key="5">
    <source>
        <dbReference type="Proteomes" id="UP000075881"/>
    </source>
</evidence>
<dbReference type="InterPro" id="IPR036508">
    <property type="entry name" value="Chitin-bd_dom_sf"/>
</dbReference>
<dbReference type="SUPFAM" id="SSF57625">
    <property type="entry name" value="Invertebrate chitin-binding proteins"/>
    <property type="match status" value="1"/>
</dbReference>
<feature type="chain" id="PRO_5008125090" description="Chitin-binding type-2 domain-containing protein" evidence="2">
    <location>
        <begin position="23"/>
        <end position="459"/>
    </location>
</feature>
<feature type="compositionally biased region" description="Basic and acidic residues" evidence="1">
    <location>
        <begin position="258"/>
        <end position="270"/>
    </location>
</feature>
<dbReference type="VEuPathDB" id="VectorBase:ACHR006184"/>
<reference evidence="5" key="1">
    <citation type="submission" date="2013-03" db="EMBL/GenBank/DDBJ databases">
        <title>The Genome Sequence of Anopheles christyi ACHKN1017.</title>
        <authorList>
            <consortium name="The Broad Institute Genomics Platform"/>
            <person name="Neafsey D.E."/>
            <person name="Besansky N."/>
            <person name="Walker B."/>
            <person name="Young S.K."/>
            <person name="Zeng Q."/>
            <person name="Gargeya S."/>
            <person name="Fitzgerald M."/>
            <person name="Haas B."/>
            <person name="Abouelleil A."/>
            <person name="Allen A.W."/>
            <person name="Alvarado L."/>
            <person name="Arachchi H.M."/>
            <person name="Berlin A.M."/>
            <person name="Chapman S.B."/>
            <person name="Gainer-Dewar J."/>
            <person name="Goldberg J."/>
            <person name="Griggs A."/>
            <person name="Gujja S."/>
            <person name="Hansen M."/>
            <person name="Howarth C."/>
            <person name="Imamovic A."/>
            <person name="Ireland A."/>
            <person name="Larimer J."/>
            <person name="McCowan C."/>
            <person name="Murphy C."/>
            <person name="Pearson M."/>
            <person name="Poon T.W."/>
            <person name="Priest M."/>
            <person name="Roberts A."/>
            <person name="Saif S."/>
            <person name="Shea T."/>
            <person name="Sisk P."/>
            <person name="Sykes S."/>
            <person name="Wortman J."/>
            <person name="Nusbaum C."/>
            <person name="Birren B."/>
        </authorList>
    </citation>
    <scope>NUCLEOTIDE SEQUENCE [LARGE SCALE GENOMIC DNA]</scope>
    <source>
        <strain evidence="5">ACHKN1017</strain>
    </source>
</reference>
<feature type="compositionally biased region" description="Low complexity" evidence="1">
    <location>
        <begin position="281"/>
        <end position="294"/>
    </location>
</feature>
<proteinExistence type="predicted"/>
<protein>
    <recommendedName>
        <fullName evidence="3">Chitin-binding type-2 domain-containing protein</fullName>
    </recommendedName>
</protein>
<evidence type="ECO:0000313" key="4">
    <source>
        <dbReference type="EnsemblMetazoa" id="ACHR006184-PA"/>
    </source>
</evidence>
<dbReference type="SMART" id="SM00494">
    <property type="entry name" value="ChtBD2"/>
    <property type="match status" value="1"/>
</dbReference>
<evidence type="ECO:0000259" key="3">
    <source>
        <dbReference type="PROSITE" id="PS50940"/>
    </source>
</evidence>
<dbReference type="STRING" id="43041.A0A182K5Z9"/>
<dbReference type="GO" id="GO:0005576">
    <property type="term" value="C:extracellular region"/>
    <property type="evidence" value="ECO:0007669"/>
    <property type="project" value="InterPro"/>
</dbReference>